<dbReference type="VEuPathDB" id="FungiDB:ASPBRDRAFT_126637"/>
<dbReference type="EMBL" id="KV878685">
    <property type="protein sequence ID" value="OJJ71193.1"/>
    <property type="molecule type" value="Genomic_DNA"/>
</dbReference>
<evidence type="ECO:0000256" key="1">
    <source>
        <dbReference type="SAM" id="MobiDB-lite"/>
    </source>
</evidence>
<feature type="compositionally biased region" description="Polar residues" evidence="1">
    <location>
        <begin position="176"/>
        <end position="191"/>
    </location>
</feature>
<feature type="compositionally biased region" description="Polar residues" evidence="1">
    <location>
        <begin position="94"/>
        <end position="118"/>
    </location>
</feature>
<evidence type="ECO:0000313" key="2">
    <source>
        <dbReference type="EMBL" id="OJJ71193.1"/>
    </source>
</evidence>
<organism evidence="2 3">
    <name type="scientific">Aspergillus brasiliensis (strain CBS 101740 / IMI 381727 / IBT 21946)</name>
    <dbReference type="NCBI Taxonomy" id="767769"/>
    <lineage>
        <taxon>Eukaryota</taxon>
        <taxon>Fungi</taxon>
        <taxon>Dikarya</taxon>
        <taxon>Ascomycota</taxon>
        <taxon>Pezizomycotina</taxon>
        <taxon>Eurotiomycetes</taxon>
        <taxon>Eurotiomycetidae</taxon>
        <taxon>Eurotiales</taxon>
        <taxon>Aspergillaceae</taxon>
        <taxon>Aspergillus</taxon>
        <taxon>Aspergillus subgen. Circumdati</taxon>
    </lineage>
</organism>
<evidence type="ECO:0000313" key="3">
    <source>
        <dbReference type="Proteomes" id="UP000184499"/>
    </source>
</evidence>
<dbReference type="GeneID" id="93570375"/>
<sequence length="283" mass="32132">MTSIVSGPLGRFRKNGSHKRLHERWGDVGITVPTEGSWNQRDNPHRSSDRRRPAYEVLSGGSDSTTPVDDPHESSTQPSSFSVKALNPRRLSMRISSRSKPTTTDYPKENTTTTPTADRQTKADRRVSQFSYRPIQQDYPTEMAEKASRQSQHSPRFKYIPTAPRYAEELGLPTSRRWSSQRDSVQSSCPSEGTRRSHRRYPDAEEDCYDDEYYEERRERYSRPLSTRRDRSSVDYYSAATTSSSSRRGSLALGRSGGTTEKRGRSGKNLTTAMVPDADDIYG</sequence>
<reference evidence="3" key="1">
    <citation type="journal article" date="2017" name="Genome Biol.">
        <title>Comparative genomics reveals high biological diversity and specific adaptations in the industrially and medically important fungal genus Aspergillus.</title>
        <authorList>
            <person name="de Vries R.P."/>
            <person name="Riley R."/>
            <person name="Wiebenga A."/>
            <person name="Aguilar-Osorio G."/>
            <person name="Amillis S."/>
            <person name="Uchima C.A."/>
            <person name="Anderluh G."/>
            <person name="Asadollahi M."/>
            <person name="Askin M."/>
            <person name="Barry K."/>
            <person name="Battaglia E."/>
            <person name="Bayram O."/>
            <person name="Benocci T."/>
            <person name="Braus-Stromeyer S.A."/>
            <person name="Caldana C."/>
            <person name="Canovas D."/>
            <person name="Cerqueira G.C."/>
            <person name="Chen F."/>
            <person name="Chen W."/>
            <person name="Choi C."/>
            <person name="Clum A."/>
            <person name="Dos Santos R.A."/>
            <person name="Damasio A.R."/>
            <person name="Diallinas G."/>
            <person name="Emri T."/>
            <person name="Fekete E."/>
            <person name="Flipphi M."/>
            <person name="Freyberg S."/>
            <person name="Gallo A."/>
            <person name="Gournas C."/>
            <person name="Habgood R."/>
            <person name="Hainaut M."/>
            <person name="Harispe M.L."/>
            <person name="Henrissat B."/>
            <person name="Hilden K.S."/>
            <person name="Hope R."/>
            <person name="Hossain A."/>
            <person name="Karabika E."/>
            <person name="Karaffa L."/>
            <person name="Karanyi Z."/>
            <person name="Krasevec N."/>
            <person name="Kuo A."/>
            <person name="Kusch H."/>
            <person name="LaButti K."/>
            <person name="Lagendijk E.L."/>
            <person name="Lapidus A."/>
            <person name="Levasseur A."/>
            <person name="Lindquist E."/>
            <person name="Lipzen A."/>
            <person name="Logrieco A.F."/>
            <person name="MacCabe A."/>
            <person name="Maekelae M.R."/>
            <person name="Malavazi I."/>
            <person name="Melin P."/>
            <person name="Meyer V."/>
            <person name="Mielnichuk N."/>
            <person name="Miskei M."/>
            <person name="Molnar A.P."/>
            <person name="Mule G."/>
            <person name="Ngan C.Y."/>
            <person name="Orejas M."/>
            <person name="Orosz E."/>
            <person name="Ouedraogo J.P."/>
            <person name="Overkamp K.M."/>
            <person name="Park H.-S."/>
            <person name="Perrone G."/>
            <person name="Piumi F."/>
            <person name="Punt P.J."/>
            <person name="Ram A.F."/>
            <person name="Ramon A."/>
            <person name="Rauscher S."/>
            <person name="Record E."/>
            <person name="Riano-Pachon D.M."/>
            <person name="Robert V."/>
            <person name="Roehrig J."/>
            <person name="Ruller R."/>
            <person name="Salamov A."/>
            <person name="Salih N.S."/>
            <person name="Samson R.A."/>
            <person name="Sandor E."/>
            <person name="Sanguinetti M."/>
            <person name="Schuetze T."/>
            <person name="Sepcic K."/>
            <person name="Shelest E."/>
            <person name="Sherlock G."/>
            <person name="Sophianopoulou V."/>
            <person name="Squina F.M."/>
            <person name="Sun H."/>
            <person name="Susca A."/>
            <person name="Todd R.B."/>
            <person name="Tsang A."/>
            <person name="Unkles S.E."/>
            <person name="van de Wiele N."/>
            <person name="van Rossen-Uffink D."/>
            <person name="Oliveira J.V."/>
            <person name="Vesth T.C."/>
            <person name="Visser J."/>
            <person name="Yu J.-H."/>
            <person name="Zhou M."/>
            <person name="Andersen M.R."/>
            <person name="Archer D.B."/>
            <person name="Baker S.E."/>
            <person name="Benoit I."/>
            <person name="Brakhage A.A."/>
            <person name="Braus G.H."/>
            <person name="Fischer R."/>
            <person name="Frisvad J.C."/>
            <person name="Goldman G.H."/>
            <person name="Houbraken J."/>
            <person name="Oakley B."/>
            <person name="Pocsi I."/>
            <person name="Scazzocchio C."/>
            <person name="Seiboth B."/>
            <person name="vanKuyk P.A."/>
            <person name="Wortman J."/>
            <person name="Dyer P.S."/>
            <person name="Grigoriev I.V."/>
        </authorList>
    </citation>
    <scope>NUCLEOTIDE SEQUENCE [LARGE SCALE GENOMIC DNA]</scope>
    <source>
        <strain evidence="3">CBS 101740 / IMI 381727 / IBT 21946</strain>
    </source>
</reference>
<dbReference type="OrthoDB" id="4148828at2759"/>
<feature type="region of interest" description="Disordered" evidence="1">
    <location>
        <begin position="172"/>
        <end position="202"/>
    </location>
</feature>
<feature type="compositionally biased region" description="Basic and acidic residues" evidence="1">
    <location>
        <begin position="42"/>
        <end position="54"/>
    </location>
</feature>
<feature type="compositionally biased region" description="Basic and acidic residues" evidence="1">
    <location>
        <begin position="216"/>
        <end position="233"/>
    </location>
</feature>
<proteinExistence type="predicted"/>
<protein>
    <submittedName>
        <fullName evidence="2">Uncharacterized protein</fullName>
    </submittedName>
</protein>
<accession>A0A1L9UHQ6</accession>
<keyword evidence="3" id="KW-1185">Reference proteome</keyword>
<dbReference type="RefSeq" id="XP_067478441.1">
    <property type="nucleotide sequence ID" value="XM_067617887.1"/>
</dbReference>
<feature type="compositionally biased region" description="Basic residues" evidence="1">
    <location>
        <begin position="11"/>
        <end position="22"/>
    </location>
</feature>
<feature type="region of interest" description="Disordered" evidence="1">
    <location>
        <begin position="1"/>
        <end position="156"/>
    </location>
</feature>
<feature type="region of interest" description="Disordered" evidence="1">
    <location>
        <begin position="216"/>
        <end position="283"/>
    </location>
</feature>
<dbReference type="AlphaFoldDB" id="A0A1L9UHQ6"/>
<dbReference type="OMA" id="DGSWNQY"/>
<name>A0A1L9UHQ6_ASPBC</name>
<feature type="compositionally biased region" description="Low complexity" evidence="1">
    <location>
        <begin position="238"/>
        <end position="254"/>
    </location>
</feature>
<gene>
    <name evidence="2" type="ORF">ASPBRDRAFT_126637</name>
</gene>
<dbReference type="Proteomes" id="UP000184499">
    <property type="component" value="Unassembled WGS sequence"/>
</dbReference>